<dbReference type="FunFam" id="3.20.20.140:FF:000181">
    <property type="entry name" value="Allantoinase"/>
    <property type="match status" value="1"/>
</dbReference>
<keyword evidence="7" id="KW-0378">Hydrolase</keyword>
<evidence type="ECO:0000256" key="8">
    <source>
        <dbReference type="ARBA" id="ARBA00022833"/>
    </source>
</evidence>
<dbReference type="GO" id="GO:0008270">
    <property type="term" value="F:zinc ion binding"/>
    <property type="evidence" value="ECO:0007669"/>
    <property type="project" value="InterPro"/>
</dbReference>
<dbReference type="EC" id="3.5.2.5" evidence="5"/>
<dbReference type="InterPro" id="IPR050138">
    <property type="entry name" value="DHOase/Allantoinase_Hydrolase"/>
</dbReference>
<dbReference type="GO" id="GO:0000256">
    <property type="term" value="P:allantoin catabolic process"/>
    <property type="evidence" value="ECO:0007669"/>
    <property type="project" value="UniProtKB-UniPathway"/>
</dbReference>
<gene>
    <name evidence="12" type="ORF">C5167_009134</name>
</gene>
<dbReference type="EMBL" id="CM010720">
    <property type="protein sequence ID" value="RZC65443.1"/>
    <property type="molecule type" value="Genomic_DNA"/>
</dbReference>
<reference evidence="12 13" key="1">
    <citation type="journal article" date="2018" name="Science">
        <title>The opium poppy genome and morphinan production.</title>
        <authorList>
            <person name="Guo L."/>
            <person name="Winzer T."/>
            <person name="Yang X."/>
            <person name="Li Y."/>
            <person name="Ning Z."/>
            <person name="He Z."/>
            <person name="Teodor R."/>
            <person name="Lu Y."/>
            <person name="Bowser T.A."/>
            <person name="Graham I.A."/>
            <person name="Ye K."/>
        </authorList>
    </citation>
    <scope>NUCLEOTIDE SEQUENCE [LARGE SCALE GENOMIC DNA]</scope>
    <source>
        <strain evidence="13">cv. HN1</strain>
        <tissue evidence="12">Leaves</tissue>
    </source>
</reference>
<protein>
    <recommendedName>
        <fullName evidence="5">allantoinase</fullName>
        <ecNumber evidence="5">3.5.2.5</ecNumber>
    </recommendedName>
</protein>
<dbReference type="GO" id="GO:0004038">
    <property type="term" value="F:allantoinase activity"/>
    <property type="evidence" value="ECO:0007669"/>
    <property type="project" value="UniProtKB-EC"/>
</dbReference>
<organism evidence="12 13">
    <name type="scientific">Papaver somniferum</name>
    <name type="common">Opium poppy</name>
    <dbReference type="NCBI Taxonomy" id="3469"/>
    <lineage>
        <taxon>Eukaryota</taxon>
        <taxon>Viridiplantae</taxon>
        <taxon>Streptophyta</taxon>
        <taxon>Embryophyta</taxon>
        <taxon>Tracheophyta</taxon>
        <taxon>Spermatophyta</taxon>
        <taxon>Magnoliopsida</taxon>
        <taxon>Ranunculales</taxon>
        <taxon>Papaveraceae</taxon>
        <taxon>Papaveroideae</taxon>
        <taxon>Papaver</taxon>
    </lineage>
</organism>
<evidence type="ECO:0000259" key="10">
    <source>
        <dbReference type="Pfam" id="PF01979"/>
    </source>
</evidence>
<evidence type="ECO:0000256" key="7">
    <source>
        <dbReference type="ARBA" id="ARBA00022801"/>
    </source>
</evidence>
<keyword evidence="6" id="KW-0479">Metal-binding</keyword>
<comment type="pathway">
    <text evidence="2">Nitrogen metabolism; (S)-allantoin degradation; allantoate from (S)-allantoin: step 1/1.</text>
</comment>
<dbReference type="GO" id="GO:0006145">
    <property type="term" value="P:purine nucleobase catabolic process"/>
    <property type="evidence" value="ECO:0007669"/>
    <property type="project" value="TreeGrafter"/>
</dbReference>
<dbReference type="GO" id="GO:0005737">
    <property type="term" value="C:cytoplasm"/>
    <property type="evidence" value="ECO:0007669"/>
    <property type="project" value="TreeGrafter"/>
</dbReference>
<comment type="similarity">
    <text evidence="3">Belongs to the metallo-dependent hydrolases superfamily. Allantoinase family.</text>
</comment>
<dbReference type="InterPro" id="IPR011059">
    <property type="entry name" value="Metal-dep_hydrolase_composite"/>
</dbReference>
<evidence type="ECO:0000313" key="13">
    <source>
        <dbReference type="Proteomes" id="UP000316621"/>
    </source>
</evidence>
<keyword evidence="13" id="KW-1185">Reference proteome</keyword>
<name>A0A4Y7JWI5_PAPSO</name>
<dbReference type="InterPro" id="IPR032466">
    <property type="entry name" value="Metal_Hydrolase"/>
</dbReference>
<feature type="transmembrane region" description="Helical" evidence="9">
    <location>
        <begin position="6"/>
        <end position="25"/>
    </location>
</feature>
<dbReference type="OMA" id="HFNEPGR"/>
<evidence type="ECO:0000256" key="4">
    <source>
        <dbReference type="ARBA" id="ARBA00011881"/>
    </source>
</evidence>
<evidence type="ECO:0000256" key="1">
    <source>
        <dbReference type="ARBA" id="ARBA00001947"/>
    </source>
</evidence>
<dbReference type="Gramene" id="RZC65443">
    <property type="protein sequence ID" value="RZC65443"/>
    <property type="gene ID" value="C5167_009134"/>
</dbReference>
<feature type="domain" description="Amidohydrolase-related" evidence="10">
    <location>
        <begin position="92"/>
        <end position="508"/>
    </location>
</feature>
<dbReference type="PANTHER" id="PTHR43668">
    <property type="entry name" value="ALLANTOINASE"/>
    <property type="match status" value="1"/>
</dbReference>
<evidence type="ECO:0000313" key="12">
    <source>
        <dbReference type="EMBL" id="RZC65443.1"/>
    </source>
</evidence>
<evidence type="ECO:0000256" key="9">
    <source>
        <dbReference type="SAM" id="Phobius"/>
    </source>
</evidence>
<dbReference type="InterPro" id="IPR006680">
    <property type="entry name" value="Amidohydro-rel"/>
</dbReference>
<evidence type="ECO:0000256" key="2">
    <source>
        <dbReference type="ARBA" id="ARBA00004968"/>
    </source>
</evidence>
<dbReference type="GO" id="GO:0050897">
    <property type="term" value="F:cobalt ion binding"/>
    <property type="evidence" value="ECO:0007669"/>
    <property type="project" value="InterPro"/>
</dbReference>
<comment type="cofactor">
    <cofactor evidence="1">
        <name>Zn(2+)</name>
        <dbReference type="ChEBI" id="CHEBI:29105"/>
    </cofactor>
</comment>
<dbReference type="SUPFAM" id="SSF51338">
    <property type="entry name" value="Composite domain of metallo-dependent hydrolases"/>
    <property type="match status" value="1"/>
</dbReference>
<keyword evidence="9" id="KW-1133">Transmembrane helix</keyword>
<dbReference type="AlphaFoldDB" id="A0A4Y7JWI5"/>
<dbReference type="Gene3D" id="3.20.20.140">
    <property type="entry name" value="Metal-dependent hydrolases"/>
    <property type="match status" value="2"/>
</dbReference>
<dbReference type="NCBIfam" id="TIGR03178">
    <property type="entry name" value="allantoinase"/>
    <property type="match status" value="1"/>
</dbReference>
<dbReference type="UniPathway" id="UPA00395">
    <property type="reaction ID" value="UER00653"/>
</dbReference>
<dbReference type="Pfam" id="PF01979">
    <property type="entry name" value="Amidohydro_1"/>
    <property type="match status" value="1"/>
</dbReference>
<feature type="domain" description="Allantoinase composite" evidence="11">
    <location>
        <begin position="39"/>
        <end position="91"/>
    </location>
</feature>
<keyword evidence="9" id="KW-0812">Transmembrane</keyword>
<dbReference type="InterPro" id="IPR056854">
    <property type="entry name" value="ALN_composite"/>
</dbReference>
<evidence type="ECO:0000256" key="6">
    <source>
        <dbReference type="ARBA" id="ARBA00022723"/>
    </source>
</evidence>
<dbReference type="PANTHER" id="PTHR43668:SF2">
    <property type="entry name" value="ALLANTOINASE"/>
    <property type="match status" value="1"/>
</dbReference>
<evidence type="ECO:0000256" key="3">
    <source>
        <dbReference type="ARBA" id="ARBA00010368"/>
    </source>
</evidence>
<proteinExistence type="inferred from homology"/>
<evidence type="ECO:0000256" key="5">
    <source>
        <dbReference type="ARBA" id="ARBA00012863"/>
    </source>
</evidence>
<dbReference type="Proteomes" id="UP000316621">
    <property type="component" value="Chromosome 6"/>
</dbReference>
<dbReference type="Pfam" id="PF24890">
    <property type="entry name" value="ALN_composite"/>
    <property type="match status" value="1"/>
</dbReference>
<sequence>MDFLLGWRVFPLLTLLASFLFFFYMKTSSKPSNSECSLLPHDRFWILSNNIVTPTGVISGAVEVSGGNIISVVKENQQWKIKSNVVDYGDAVVMPGLIDVHAHIDEPGRTEWEGFSSGTKAAAAGGVTTLIDMPLNSYPSTVSEETLKLKVDAAEDKIYVDVGFWGGLVPDNAFNKSALEGLLKAGVLGLKSFMCPSGINDFPMTNASHIKEGLNVLAKYKRPLLVHAEVELDSESDSEASDDINDARSYSTYLKTRPPSWEAAAIRELLAVTKDTRTGGPSEGSHVHIVHLSDTRASLDMIKGAKSSGDSLSVETCPHYLAFSSEEIQDGDTRMKCSPPIRDSANRERLWDALTEGHIDMLSSDHSPTVPELKRFDEGDFLKAWGGISSLQDKKIPPILAVGSMKWYQHLVGLYVLPVTWSYGRKYGITLNQLASWWSERPAKLAGQDLKGSIVSGNHADIVVWEPDTEFELDDNHTAYHKNPSISAYMGKRLSGKVLATFVRGNLVYKEGQHAPKEFRTGFSSVIVETYRYYRFQKINVPSRKVLAINILSLGSVGNKFATRIASKPSLSSGIQAGHLLKVPQHQIKQRGRLTLLYLREDTAYRSQAPPNSSRLPLR</sequence>
<comment type="subunit">
    <text evidence="4">Homotetramer.</text>
</comment>
<evidence type="ECO:0000259" key="11">
    <source>
        <dbReference type="Pfam" id="PF24890"/>
    </source>
</evidence>
<dbReference type="STRING" id="3469.A0A4Y7JWI5"/>
<dbReference type="SUPFAM" id="SSF51556">
    <property type="entry name" value="Metallo-dependent hydrolases"/>
    <property type="match status" value="1"/>
</dbReference>
<keyword evidence="8" id="KW-0862">Zinc</keyword>
<dbReference type="InterPro" id="IPR017593">
    <property type="entry name" value="Allantoinase"/>
</dbReference>
<accession>A0A4Y7JWI5</accession>
<keyword evidence="9" id="KW-0472">Membrane</keyword>